<dbReference type="PANTHER" id="PTHR39515">
    <property type="entry name" value="CONSERVED PROTEIN"/>
    <property type="match status" value="1"/>
</dbReference>
<dbReference type="RefSeq" id="WP_167034960.1">
    <property type="nucleotide sequence ID" value="NZ_CP050177.1"/>
</dbReference>
<dbReference type="Pfam" id="PF12802">
    <property type="entry name" value="MarR_2"/>
    <property type="match status" value="1"/>
</dbReference>
<feature type="domain" description="HTH marR-type" evidence="1">
    <location>
        <begin position="1"/>
        <end position="138"/>
    </location>
</feature>
<name>A0A6G9H772_9ACTN</name>
<dbReference type="SUPFAM" id="SSF46785">
    <property type="entry name" value="Winged helix' DNA-binding domain"/>
    <property type="match status" value="1"/>
</dbReference>
<dbReference type="KEGG" id="slia:HA039_31010"/>
<evidence type="ECO:0000313" key="2">
    <source>
        <dbReference type="EMBL" id="QIQ06156.1"/>
    </source>
</evidence>
<dbReference type="PROSITE" id="PS50995">
    <property type="entry name" value="HTH_MARR_2"/>
    <property type="match status" value="1"/>
</dbReference>
<keyword evidence="3" id="KW-1185">Reference proteome</keyword>
<dbReference type="InterPro" id="IPR052526">
    <property type="entry name" value="HTH-type_Bedaq_tolerance"/>
</dbReference>
<dbReference type="Gene3D" id="1.10.287.100">
    <property type="match status" value="1"/>
</dbReference>
<dbReference type="Proteomes" id="UP000501179">
    <property type="component" value="Chromosome"/>
</dbReference>
<dbReference type="PANTHER" id="PTHR39515:SF2">
    <property type="entry name" value="HTH-TYPE TRANSCRIPTIONAL REGULATOR RV0880"/>
    <property type="match status" value="1"/>
</dbReference>
<protein>
    <submittedName>
        <fullName evidence="2">MarR family transcriptional regulator</fullName>
    </submittedName>
</protein>
<dbReference type="PRINTS" id="PR00598">
    <property type="entry name" value="HTHMARR"/>
</dbReference>
<dbReference type="EMBL" id="CP050177">
    <property type="protein sequence ID" value="QIQ06156.1"/>
    <property type="molecule type" value="Genomic_DNA"/>
</dbReference>
<gene>
    <name evidence="2" type="ORF">HA039_31010</name>
</gene>
<dbReference type="AlphaFoldDB" id="A0A6G9H772"/>
<dbReference type="SMART" id="SM00347">
    <property type="entry name" value="HTH_MARR"/>
    <property type="match status" value="1"/>
</dbReference>
<organism evidence="2 3">
    <name type="scientific">Streptomyces liangshanensis</name>
    <dbReference type="NCBI Taxonomy" id="2717324"/>
    <lineage>
        <taxon>Bacteria</taxon>
        <taxon>Bacillati</taxon>
        <taxon>Actinomycetota</taxon>
        <taxon>Actinomycetes</taxon>
        <taxon>Kitasatosporales</taxon>
        <taxon>Streptomycetaceae</taxon>
        <taxon>Streptomyces</taxon>
    </lineage>
</organism>
<dbReference type="Gene3D" id="1.10.10.10">
    <property type="entry name" value="Winged helix-like DNA-binding domain superfamily/Winged helix DNA-binding domain"/>
    <property type="match status" value="1"/>
</dbReference>
<dbReference type="InterPro" id="IPR036388">
    <property type="entry name" value="WH-like_DNA-bd_sf"/>
</dbReference>
<evidence type="ECO:0000259" key="1">
    <source>
        <dbReference type="PROSITE" id="PS50995"/>
    </source>
</evidence>
<dbReference type="InterPro" id="IPR000835">
    <property type="entry name" value="HTH_MarR-typ"/>
</dbReference>
<dbReference type="GO" id="GO:0003700">
    <property type="term" value="F:DNA-binding transcription factor activity"/>
    <property type="evidence" value="ECO:0007669"/>
    <property type="project" value="InterPro"/>
</dbReference>
<reference evidence="2 3" key="1">
    <citation type="submission" date="2020-03" db="EMBL/GenBank/DDBJ databases">
        <title>A novel species.</title>
        <authorList>
            <person name="Gao J."/>
        </authorList>
    </citation>
    <scope>NUCLEOTIDE SEQUENCE [LARGE SCALE GENOMIC DNA]</scope>
    <source>
        <strain evidence="2 3">QMT-12</strain>
    </source>
</reference>
<dbReference type="InterPro" id="IPR036390">
    <property type="entry name" value="WH_DNA-bd_sf"/>
</dbReference>
<sequence>MKNEEILADRLRESVGRFVRVTRAHTDTLSGPHTSTLGLLSREGDATIAALAQRRGVRHQSASRTVLELQDLGYVRRRPDPADGRAVVVALTDAGREAVEADRRARRDWMAGAIAHTLDADERRQLEALPGLLDKLSAHDERS</sequence>
<proteinExistence type="predicted"/>
<accession>A0A6G9H772</accession>
<evidence type="ECO:0000313" key="3">
    <source>
        <dbReference type="Proteomes" id="UP000501179"/>
    </source>
</evidence>